<evidence type="ECO:0000256" key="4">
    <source>
        <dbReference type="ARBA" id="ARBA00022827"/>
    </source>
</evidence>
<comment type="cofactor">
    <cofactor evidence="1">
        <name>FAD</name>
        <dbReference type="ChEBI" id="CHEBI:57692"/>
    </cofactor>
</comment>
<evidence type="ECO:0000256" key="1">
    <source>
        <dbReference type="ARBA" id="ARBA00001974"/>
    </source>
</evidence>
<keyword evidence="8" id="KW-1185">Reference proteome</keyword>
<dbReference type="GO" id="GO:0033514">
    <property type="term" value="P:L-lysine catabolic process to acetyl-CoA via L-pipecolate"/>
    <property type="evidence" value="ECO:0007669"/>
    <property type="project" value="TreeGrafter"/>
</dbReference>
<keyword evidence="4" id="KW-0274">FAD</keyword>
<dbReference type="InterPro" id="IPR036188">
    <property type="entry name" value="FAD/NAD-bd_sf"/>
</dbReference>
<comment type="similarity">
    <text evidence="2">Belongs to the MSOX/MTOX family.</text>
</comment>
<feature type="domain" description="FAD dependent oxidoreductase" evidence="6">
    <location>
        <begin position="9"/>
        <end position="366"/>
    </location>
</feature>
<keyword evidence="3" id="KW-0285">Flavoprotein</keyword>
<dbReference type="InterPro" id="IPR045170">
    <property type="entry name" value="MTOX"/>
</dbReference>
<dbReference type="InterPro" id="IPR006076">
    <property type="entry name" value="FAD-dep_OxRdtase"/>
</dbReference>
<organism evidence="7 8">
    <name type="scientific">Plakobranchus ocellatus</name>
    <dbReference type="NCBI Taxonomy" id="259542"/>
    <lineage>
        <taxon>Eukaryota</taxon>
        <taxon>Metazoa</taxon>
        <taxon>Spiralia</taxon>
        <taxon>Lophotrochozoa</taxon>
        <taxon>Mollusca</taxon>
        <taxon>Gastropoda</taxon>
        <taxon>Heterobranchia</taxon>
        <taxon>Euthyneura</taxon>
        <taxon>Panpulmonata</taxon>
        <taxon>Sacoglossa</taxon>
        <taxon>Placobranchoidea</taxon>
        <taxon>Plakobranchidae</taxon>
        <taxon>Plakobranchus</taxon>
    </lineage>
</organism>
<dbReference type="GO" id="GO:0008115">
    <property type="term" value="F:sarcosine oxidase activity"/>
    <property type="evidence" value="ECO:0007669"/>
    <property type="project" value="TreeGrafter"/>
</dbReference>
<protein>
    <submittedName>
        <fullName evidence="7">Peroxisomal sarcosine oxidase</fullName>
    </submittedName>
</protein>
<dbReference type="PANTHER" id="PTHR10961:SF46">
    <property type="entry name" value="PEROXISOMAL SARCOSINE OXIDASE"/>
    <property type="match status" value="1"/>
</dbReference>
<sequence>MASSRALYDVIVIGAGIEGSSCAYNLAKEGKKVLLIEQFPLPHIRGSSHGQSRITRYAYSEAFYVRMMVDCFPMWAQLEKESGKDFFINCGVLDIRDRTASAQKVVSSLSAYDIPHEHLLARDIRRRFPMFNVSDKDQAIYDPNGGLIRADTALAAFQKVFTQFGGTLHDKELVRNVKPGSPAKVVTSCSVYAASSVVIAAGPWTGKFASELGLSLRLQPIKVIPMYWRIKPGQEEAHQSGKFPCFIDTRGETKGSFHVYGLPCEEYPGLVKVANHVGAPCNPNHRDLLDEDDSWVIDQVKQNVVDTFPGLEPEPAIIESCIYTMTPDNNAYIDRHPKYNNIIFAAGFSGHGFKLAPAVGKAVAELVTGREPTYNMKPFKIGRFDTLAKL</sequence>
<evidence type="ECO:0000256" key="2">
    <source>
        <dbReference type="ARBA" id="ARBA00010989"/>
    </source>
</evidence>
<dbReference type="AlphaFoldDB" id="A0AAV3ZE82"/>
<dbReference type="GO" id="GO:0005777">
    <property type="term" value="C:peroxisome"/>
    <property type="evidence" value="ECO:0007669"/>
    <property type="project" value="TreeGrafter"/>
</dbReference>
<gene>
    <name evidence="7" type="ORF">PoB_001939800</name>
</gene>
<dbReference type="EMBL" id="BLXT01002301">
    <property type="protein sequence ID" value="GFN92892.1"/>
    <property type="molecule type" value="Genomic_DNA"/>
</dbReference>
<evidence type="ECO:0000256" key="5">
    <source>
        <dbReference type="ARBA" id="ARBA00023002"/>
    </source>
</evidence>
<evidence type="ECO:0000256" key="3">
    <source>
        <dbReference type="ARBA" id="ARBA00022630"/>
    </source>
</evidence>
<dbReference type="Gene3D" id="3.50.50.60">
    <property type="entry name" value="FAD/NAD(P)-binding domain"/>
    <property type="match status" value="1"/>
</dbReference>
<dbReference type="SUPFAM" id="SSF54373">
    <property type="entry name" value="FAD-linked reductases, C-terminal domain"/>
    <property type="match status" value="1"/>
</dbReference>
<accession>A0AAV3ZE82</accession>
<dbReference type="Gene3D" id="3.30.9.10">
    <property type="entry name" value="D-Amino Acid Oxidase, subunit A, domain 2"/>
    <property type="match status" value="1"/>
</dbReference>
<proteinExistence type="inferred from homology"/>
<dbReference type="Pfam" id="PF01266">
    <property type="entry name" value="DAO"/>
    <property type="match status" value="1"/>
</dbReference>
<dbReference type="GO" id="GO:0050031">
    <property type="term" value="F:L-pipecolate oxidase activity"/>
    <property type="evidence" value="ECO:0007669"/>
    <property type="project" value="TreeGrafter"/>
</dbReference>
<reference evidence="7 8" key="1">
    <citation type="journal article" date="2021" name="Elife">
        <title>Chloroplast acquisition without the gene transfer in kleptoplastic sea slugs, Plakobranchus ocellatus.</title>
        <authorList>
            <person name="Maeda T."/>
            <person name="Takahashi S."/>
            <person name="Yoshida T."/>
            <person name="Shimamura S."/>
            <person name="Takaki Y."/>
            <person name="Nagai Y."/>
            <person name="Toyoda A."/>
            <person name="Suzuki Y."/>
            <person name="Arimoto A."/>
            <person name="Ishii H."/>
            <person name="Satoh N."/>
            <person name="Nishiyama T."/>
            <person name="Hasebe M."/>
            <person name="Maruyama T."/>
            <person name="Minagawa J."/>
            <person name="Obokata J."/>
            <person name="Shigenobu S."/>
        </authorList>
    </citation>
    <scope>NUCLEOTIDE SEQUENCE [LARGE SCALE GENOMIC DNA]</scope>
</reference>
<dbReference type="PANTHER" id="PTHR10961">
    <property type="entry name" value="PEROXISOMAL SARCOSINE OXIDASE"/>
    <property type="match status" value="1"/>
</dbReference>
<dbReference type="Proteomes" id="UP000735302">
    <property type="component" value="Unassembled WGS sequence"/>
</dbReference>
<evidence type="ECO:0000259" key="6">
    <source>
        <dbReference type="Pfam" id="PF01266"/>
    </source>
</evidence>
<evidence type="ECO:0000313" key="7">
    <source>
        <dbReference type="EMBL" id="GFN92892.1"/>
    </source>
</evidence>
<dbReference type="GO" id="GO:0050660">
    <property type="term" value="F:flavin adenine dinucleotide binding"/>
    <property type="evidence" value="ECO:0007669"/>
    <property type="project" value="InterPro"/>
</dbReference>
<evidence type="ECO:0000313" key="8">
    <source>
        <dbReference type="Proteomes" id="UP000735302"/>
    </source>
</evidence>
<dbReference type="SUPFAM" id="SSF51905">
    <property type="entry name" value="FAD/NAD(P)-binding domain"/>
    <property type="match status" value="1"/>
</dbReference>
<name>A0AAV3ZE82_9GAST</name>
<keyword evidence="5" id="KW-0560">Oxidoreductase</keyword>
<comment type="caution">
    <text evidence="7">The sequence shown here is derived from an EMBL/GenBank/DDBJ whole genome shotgun (WGS) entry which is preliminary data.</text>
</comment>
<dbReference type="NCBIfam" id="NF008425">
    <property type="entry name" value="PRK11259.1"/>
    <property type="match status" value="1"/>
</dbReference>